<accession>A0AAN9K7C7</accession>
<sequence>MSIDFGIRLTLYPQISPLKTSESQGSFLFRAVLLVHFHFSLSASSAPPMAAIARLRRAAPLLKSLAFRPKRALGSAAAVQYHYDDDEEECMPRGMLDSQGCTPERGVQWVMIGEPGVKRHMFAQRLSKLLQVPHISMSTLLSQDLNPCSSLYQQIANALDHGKLVPEEIIFGLLSKRLDDRYYRGETGFILDGFPRTRMQAEILDHISSVDLVVNFKCSNEDLVKKNLGVRNIFMPSSRSPTKQVQDEHVQNHTNECKLLEDYYRKQKKLLNFEVAGGAGETWQGLLAALHLQHINALSSSQKLTA</sequence>
<dbReference type="EC" id="2.7.4.3" evidence="2"/>
<gene>
    <name evidence="8" type="ORF">RJT34_09477</name>
</gene>
<dbReference type="PRINTS" id="PR00094">
    <property type="entry name" value="ADENYLTKNASE"/>
</dbReference>
<comment type="caution">
    <text evidence="8">The sequence shown here is derived from an EMBL/GenBank/DDBJ whole genome shotgun (WGS) entry which is preliminary data.</text>
</comment>
<proteinExistence type="inferred from homology"/>
<evidence type="ECO:0000256" key="5">
    <source>
        <dbReference type="ARBA" id="ARBA00022777"/>
    </source>
</evidence>
<dbReference type="GO" id="GO:0004017">
    <property type="term" value="F:AMP kinase activity"/>
    <property type="evidence" value="ECO:0007669"/>
    <property type="project" value="UniProtKB-EC"/>
</dbReference>
<dbReference type="Pfam" id="PF00406">
    <property type="entry name" value="ADK"/>
    <property type="match status" value="1"/>
</dbReference>
<comment type="similarity">
    <text evidence="1 7">Belongs to the adenylate kinase family.</text>
</comment>
<dbReference type="CDD" id="cd01428">
    <property type="entry name" value="ADK"/>
    <property type="match status" value="1"/>
</dbReference>
<name>A0AAN9K7C7_CLITE</name>
<keyword evidence="5 7" id="KW-0418">Kinase</keyword>
<dbReference type="EMBL" id="JAYKXN010000002">
    <property type="protein sequence ID" value="KAK7311371.1"/>
    <property type="molecule type" value="Genomic_DNA"/>
</dbReference>
<protein>
    <recommendedName>
        <fullName evidence="2">adenylate kinase</fullName>
        <ecNumber evidence="2">2.7.4.3</ecNumber>
    </recommendedName>
    <alternativeName>
        <fullName evidence="6">ATP:AMP phosphotransferase</fullName>
    </alternativeName>
</protein>
<evidence type="ECO:0000256" key="4">
    <source>
        <dbReference type="ARBA" id="ARBA00022741"/>
    </source>
</evidence>
<evidence type="ECO:0000313" key="9">
    <source>
        <dbReference type="Proteomes" id="UP001359559"/>
    </source>
</evidence>
<dbReference type="PROSITE" id="PS00113">
    <property type="entry name" value="ADENYLATE_KINASE"/>
    <property type="match status" value="1"/>
</dbReference>
<dbReference type="AlphaFoldDB" id="A0AAN9K7C7"/>
<keyword evidence="4" id="KW-0547">Nucleotide-binding</keyword>
<dbReference type="Gene3D" id="3.40.50.300">
    <property type="entry name" value="P-loop containing nucleotide triphosphate hydrolases"/>
    <property type="match status" value="1"/>
</dbReference>
<evidence type="ECO:0000256" key="6">
    <source>
        <dbReference type="ARBA" id="ARBA00031517"/>
    </source>
</evidence>
<dbReference type="InterPro" id="IPR027417">
    <property type="entry name" value="P-loop_NTPase"/>
</dbReference>
<evidence type="ECO:0000313" key="8">
    <source>
        <dbReference type="EMBL" id="KAK7311371.1"/>
    </source>
</evidence>
<dbReference type="InterPro" id="IPR000850">
    <property type="entry name" value="Adenylat/UMP-CMP_kin"/>
</dbReference>
<evidence type="ECO:0000256" key="2">
    <source>
        <dbReference type="ARBA" id="ARBA00012955"/>
    </source>
</evidence>
<dbReference type="Proteomes" id="UP001359559">
    <property type="component" value="Unassembled WGS sequence"/>
</dbReference>
<keyword evidence="3 7" id="KW-0808">Transferase</keyword>
<organism evidence="8 9">
    <name type="scientific">Clitoria ternatea</name>
    <name type="common">Butterfly pea</name>
    <dbReference type="NCBI Taxonomy" id="43366"/>
    <lineage>
        <taxon>Eukaryota</taxon>
        <taxon>Viridiplantae</taxon>
        <taxon>Streptophyta</taxon>
        <taxon>Embryophyta</taxon>
        <taxon>Tracheophyta</taxon>
        <taxon>Spermatophyta</taxon>
        <taxon>Magnoliopsida</taxon>
        <taxon>eudicotyledons</taxon>
        <taxon>Gunneridae</taxon>
        <taxon>Pentapetalae</taxon>
        <taxon>rosids</taxon>
        <taxon>fabids</taxon>
        <taxon>Fabales</taxon>
        <taxon>Fabaceae</taxon>
        <taxon>Papilionoideae</taxon>
        <taxon>50 kb inversion clade</taxon>
        <taxon>NPAAA clade</taxon>
        <taxon>indigoferoid/millettioid clade</taxon>
        <taxon>Phaseoleae</taxon>
        <taxon>Clitoria</taxon>
    </lineage>
</organism>
<dbReference type="GO" id="GO:0005524">
    <property type="term" value="F:ATP binding"/>
    <property type="evidence" value="ECO:0007669"/>
    <property type="project" value="InterPro"/>
</dbReference>
<evidence type="ECO:0000256" key="7">
    <source>
        <dbReference type="RuleBase" id="RU003330"/>
    </source>
</evidence>
<dbReference type="SUPFAM" id="SSF52540">
    <property type="entry name" value="P-loop containing nucleoside triphosphate hydrolases"/>
    <property type="match status" value="1"/>
</dbReference>
<reference evidence="8 9" key="1">
    <citation type="submission" date="2024-01" db="EMBL/GenBank/DDBJ databases">
        <title>The genomes of 5 underutilized Papilionoideae crops provide insights into root nodulation and disease resistance.</title>
        <authorList>
            <person name="Yuan L."/>
        </authorList>
    </citation>
    <scope>NUCLEOTIDE SEQUENCE [LARGE SCALE GENOMIC DNA]</scope>
    <source>
        <strain evidence="8">LY-2023</strain>
        <tissue evidence="8">Leaf</tissue>
    </source>
</reference>
<dbReference type="InterPro" id="IPR033690">
    <property type="entry name" value="Adenylat_kinase_CS"/>
</dbReference>
<evidence type="ECO:0000256" key="3">
    <source>
        <dbReference type="ARBA" id="ARBA00022679"/>
    </source>
</evidence>
<dbReference type="PANTHER" id="PTHR23359">
    <property type="entry name" value="NUCLEOTIDE KINASE"/>
    <property type="match status" value="1"/>
</dbReference>
<keyword evidence="9" id="KW-1185">Reference proteome</keyword>
<evidence type="ECO:0000256" key="1">
    <source>
        <dbReference type="ARBA" id="ARBA00007220"/>
    </source>
</evidence>